<dbReference type="AlphaFoldDB" id="A0A0F9TY30"/>
<dbReference type="EMBL" id="LAZR01000945">
    <property type="protein sequence ID" value="KKN54046.1"/>
    <property type="molecule type" value="Genomic_DNA"/>
</dbReference>
<name>A0A0F9TY30_9ZZZZ</name>
<organism evidence="1">
    <name type="scientific">marine sediment metagenome</name>
    <dbReference type="NCBI Taxonomy" id="412755"/>
    <lineage>
        <taxon>unclassified sequences</taxon>
        <taxon>metagenomes</taxon>
        <taxon>ecological metagenomes</taxon>
    </lineage>
</organism>
<reference evidence="1" key="1">
    <citation type="journal article" date="2015" name="Nature">
        <title>Complex archaea that bridge the gap between prokaryotes and eukaryotes.</title>
        <authorList>
            <person name="Spang A."/>
            <person name="Saw J.H."/>
            <person name="Jorgensen S.L."/>
            <person name="Zaremba-Niedzwiedzka K."/>
            <person name="Martijn J."/>
            <person name="Lind A.E."/>
            <person name="van Eijk R."/>
            <person name="Schleper C."/>
            <person name="Guy L."/>
            <person name="Ettema T.J."/>
        </authorList>
    </citation>
    <scope>NUCLEOTIDE SEQUENCE</scope>
</reference>
<gene>
    <name evidence="1" type="ORF">LCGC14_0596250</name>
</gene>
<accession>A0A0F9TY30</accession>
<proteinExistence type="predicted"/>
<sequence length="36" mass="4256">MYGKMRLTKMQKEEKEQVLKVGGCLLQWGIEMKHGF</sequence>
<protein>
    <submittedName>
        <fullName evidence="1">Uncharacterized protein</fullName>
    </submittedName>
</protein>
<comment type="caution">
    <text evidence="1">The sequence shown here is derived from an EMBL/GenBank/DDBJ whole genome shotgun (WGS) entry which is preliminary data.</text>
</comment>
<evidence type="ECO:0000313" key="1">
    <source>
        <dbReference type="EMBL" id="KKN54046.1"/>
    </source>
</evidence>